<gene>
    <name evidence="1" type="ORF">AVEN_112932_1</name>
</gene>
<evidence type="ECO:0000313" key="1">
    <source>
        <dbReference type="EMBL" id="GBO18599.1"/>
    </source>
</evidence>
<protein>
    <submittedName>
        <fullName evidence="1">Uncharacterized protein</fullName>
    </submittedName>
</protein>
<dbReference type="EMBL" id="BGPR01042196">
    <property type="protein sequence ID" value="GBO18599.1"/>
    <property type="molecule type" value="Genomic_DNA"/>
</dbReference>
<evidence type="ECO:0000313" key="2">
    <source>
        <dbReference type="Proteomes" id="UP000499080"/>
    </source>
</evidence>
<sequence>MPFVLSPVPPPILIEKYRHAIHRTLTLNEGRRERSSFPLYSCLPIALRFSPVGRFKFMLPSKRGFNLRKALFFSIVSFRVPLKRDFKLRRLRFDFSPDGIPTTTSHLADFHRFRWLFPSSVPKYPVYL</sequence>
<organism evidence="1 2">
    <name type="scientific">Araneus ventricosus</name>
    <name type="common">Orbweaver spider</name>
    <name type="synonym">Epeira ventricosa</name>
    <dbReference type="NCBI Taxonomy" id="182803"/>
    <lineage>
        <taxon>Eukaryota</taxon>
        <taxon>Metazoa</taxon>
        <taxon>Ecdysozoa</taxon>
        <taxon>Arthropoda</taxon>
        <taxon>Chelicerata</taxon>
        <taxon>Arachnida</taxon>
        <taxon>Araneae</taxon>
        <taxon>Araneomorphae</taxon>
        <taxon>Entelegynae</taxon>
        <taxon>Araneoidea</taxon>
        <taxon>Araneidae</taxon>
        <taxon>Araneus</taxon>
    </lineage>
</organism>
<proteinExistence type="predicted"/>
<comment type="caution">
    <text evidence="1">The sequence shown here is derived from an EMBL/GenBank/DDBJ whole genome shotgun (WGS) entry which is preliminary data.</text>
</comment>
<dbReference type="Proteomes" id="UP000499080">
    <property type="component" value="Unassembled WGS sequence"/>
</dbReference>
<keyword evidence="2" id="KW-1185">Reference proteome</keyword>
<dbReference type="AlphaFoldDB" id="A0A4Y2V052"/>
<name>A0A4Y2V052_ARAVE</name>
<reference evidence="1 2" key="1">
    <citation type="journal article" date="2019" name="Sci. Rep.">
        <title>Orb-weaving spider Araneus ventricosus genome elucidates the spidroin gene catalogue.</title>
        <authorList>
            <person name="Kono N."/>
            <person name="Nakamura H."/>
            <person name="Ohtoshi R."/>
            <person name="Moran D.A.P."/>
            <person name="Shinohara A."/>
            <person name="Yoshida Y."/>
            <person name="Fujiwara M."/>
            <person name="Mori M."/>
            <person name="Tomita M."/>
            <person name="Arakawa K."/>
        </authorList>
    </citation>
    <scope>NUCLEOTIDE SEQUENCE [LARGE SCALE GENOMIC DNA]</scope>
</reference>
<accession>A0A4Y2V052</accession>